<feature type="region of interest" description="Disordered" evidence="9">
    <location>
        <begin position="663"/>
        <end position="704"/>
    </location>
</feature>
<dbReference type="Proteomes" id="UP000478008">
    <property type="component" value="Unassembled WGS sequence"/>
</dbReference>
<feature type="region of interest" description="Disordered" evidence="9">
    <location>
        <begin position="741"/>
        <end position="874"/>
    </location>
</feature>
<feature type="compositionally biased region" description="Basic and acidic residues" evidence="9">
    <location>
        <begin position="762"/>
        <end position="778"/>
    </location>
</feature>
<evidence type="ECO:0000256" key="8">
    <source>
        <dbReference type="ARBA" id="ARBA00023136"/>
    </source>
</evidence>
<protein>
    <submittedName>
        <fullName evidence="12">DEBR0S5_07646g1_1</fullName>
    </submittedName>
</protein>
<evidence type="ECO:0000256" key="5">
    <source>
        <dbReference type="ARBA" id="ARBA00022989"/>
    </source>
</evidence>
<keyword evidence="5 10" id="KW-1133">Transmembrane helix</keyword>
<feature type="region of interest" description="Disordered" evidence="9">
    <location>
        <begin position="532"/>
        <end position="552"/>
    </location>
</feature>
<name>A0A7D9H3R8_DEKBR</name>
<organism evidence="12 13">
    <name type="scientific">Dekkera bruxellensis</name>
    <name type="common">Brettanomyces custersii</name>
    <dbReference type="NCBI Taxonomy" id="5007"/>
    <lineage>
        <taxon>Eukaryota</taxon>
        <taxon>Fungi</taxon>
        <taxon>Dikarya</taxon>
        <taxon>Ascomycota</taxon>
        <taxon>Saccharomycotina</taxon>
        <taxon>Pichiomycetes</taxon>
        <taxon>Pichiales</taxon>
        <taxon>Pichiaceae</taxon>
        <taxon>Brettanomyces</taxon>
    </lineage>
</organism>
<dbReference type="PROSITE" id="PS51847">
    <property type="entry name" value="SMP"/>
    <property type="match status" value="1"/>
</dbReference>
<dbReference type="PANTHER" id="PTHR13466">
    <property type="entry name" value="TEX2 PROTEIN-RELATED"/>
    <property type="match status" value="1"/>
</dbReference>
<evidence type="ECO:0000256" key="3">
    <source>
        <dbReference type="ARBA" id="ARBA00022692"/>
    </source>
</evidence>
<dbReference type="InterPro" id="IPR011993">
    <property type="entry name" value="PH-like_dom_sf"/>
</dbReference>
<dbReference type="AlphaFoldDB" id="A0A7D9H3R8"/>
<dbReference type="GO" id="GO:0032865">
    <property type="term" value="C:ERMES complex"/>
    <property type="evidence" value="ECO:0007669"/>
    <property type="project" value="TreeGrafter"/>
</dbReference>
<feature type="region of interest" description="Disordered" evidence="9">
    <location>
        <begin position="717"/>
        <end position="736"/>
    </location>
</feature>
<dbReference type="InterPro" id="IPR031468">
    <property type="entry name" value="SMP_LBD"/>
</dbReference>
<evidence type="ECO:0000256" key="1">
    <source>
        <dbReference type="ARBA" id="ARBA00004586"/>
    </source>
</evidence>
<keyword evidence="7" id="KW-0446">Lipid-binding</keyword>
<accession>A0A7D9H3R8</accession>
<keyword evidence="13" id="KW-1185">Reference proteome</keyword>
<dbReference type="SUPFAM" id="SSF50729">
    <property type="entry name" value="PH domain-like"/>
    <property type="match status" value="1"/>
</dbReference>
<dbReference type="Gene3D" id="2.30.29.30">
    <property type="entry name" value="Pleckstrin-homology domain (PH domain)/Phosphotyrosine-binding domain (PTB)"/>
    <property type="match status" value="1"/>
</dbReference>
<dbReference type="GO" id="GO:0005789">
    <property type="term" value="C:endoplasmic reticulum membrane"/>
    <property type="evidence" value="ECO:0007669"/>
    <property type="project" value="UniProtKB-SubCell"/>
</dbReference>
<evidence type="ECO:0000259" key="11">
    <source>
        <dbReference type="PROSITE" id="PS51847"/>
    </source>
</evidence>
<evidence type="ECO:0000256" key="6">
    <source>
        <dbReference type="ARBA" id="ARBA00023055"/>
    </source>
</evidence>
<feature type="region of interest" description="Disordered" evidence="9">
    <location>
        <begin position="131"/>
        <end position="150"/>
    </location>
</feature>
<dbReference type="Pfam" id="PF10296">
    <property type="entry name" value="MMM1"/>
    <property type="match status" value="1"/>
</dbReference>
<evidence type="ECO:0000256" key="10">
    <source>
        <dbReference type="SAM" id="Phobius"/>
    </source>
</evidence>
<keyword evidence="2" id="KW-0813">Transport</keyword>
<feature type="transmembrane region" description="Helical" evidence="10">
    <location>
        <begin position="7"/>
        <end position="28"/>
    </location>
</feature>
<keyword evidence="8 10" id="KW-0472">Membrane</keyword>
<evidence type="ECO:0000256" key="9">
    <source>
        <dbReference type="SAM" id="MobiDB-lite"/>
    </source>
</evidence>
<dbReference type="CDD" id="cd21675">
    <property type="entry name" value="SMP_TEX2"/>
    <property type="match status" value="1"/>
</dbReference>
<reference evidence="12 13" key="1">
    <citation type="submission" date="2019-07" db="EMBL/GenBank/DDBJ databases">
        <authorList>
            <person name="Friedrich A."/>
            <person name="Schacherer J."/>
        </authorList>
    </citation>
    <scope>NUCLEOTIDE SEQUENCE [LARGE SCALE GENOMIC DNA]</scope>
</reference>
<comment type="subcellular location">
    <subcellularLocation>
        <location evidence="1">Endoplasmic reticulum membrane</location>
    </subcellularLocation>
</comment>
<dbReference type="PANTHER" id="PTHR13466:SF19">
    <property type="entry name" value="NUCLEUS-VACUOLE JUNCTION PROTEIN 2"/>
    <property type="match status" value="1"/>
</dbReference>
<feature type="domain" description="SMP-LTD" evidence="11">
    <location>
        <begin position="317"/>
        <end position="509"/>
    </location>
</feature>
<gene>
    <name evidence="12" type="ORF">DEBR0S5_07646G</name>
</gene>
<sequence>MSWLLSYLLVYITGGVTFIPLLTFLIWYCSKTVPTSEEGQHKVKMAHRELKSQKKGNPKGYSEFKVNEFQYRSDLNVDTVFSGWLTVTDEHYKLPQVHPDHYKSSATFSGSAKMADSGTNENGFIKMVRDIGSQDSGEGSNDTPSDIDSKQLKQVRKKNRFYAVLKHGNLFLYPDASEKNVQHVIVMNNYFVSIWPHNVTEGRLFTKSTSICLLKRSIGKHMDDGSIIEKPFTEKELIYLFQHSGSNTVVPAGTYFLYADTNVKKEDWYFALLRATSLAQADQNDPEDLLNPRVSAKPLFFNTADMIDLIQTINSTESQVTTMWINAIAGRLFLSVYQTAQFKAFIRMKLEEKLQKIRTPGFLDELQVGHIDVGHSAPFITSPKLKQLLPDGTLVVSFIADYSGEMCVEISTKVVLNLGSHFKEREIDVNLRVTLKRLYGPMKVYVKPPPSDRLWYCYESMPKMDLDIEPVVSSRSVNYNVITNMIEKKFREAIQSSLVYPFMDDFVFFRPTEEIFRGGIWDPSPVKRIKRHDHKQVQDQNTENKINEGNNEDRVSVFESVEDERVDDASSARLKFPSTLRNTRRITPKTSSSSFSVLNVSPRRLSSISTAEYNGSQEEKSDLSIAATQIKNGVSNSVSKFKSWYSKKTSGSSYSTNEVKLAPQMISNRRKRGSSASSSPSIKSKAFERQFGAYPPSSPGISRPEMFISERMRTGRQMNADSSYSGQQTQGVSTAVEQIKDESLNRRLPSLPSDFSESVESEGIHDSTEEENQEKNYSVEEDQQDNVEQTSSTSTSKSSTTSKSSELNNVEGLLSGKESVRSDIPKSPAENGNAKVIQDDSKTAVEAASNPPELPVRTRTLSRKPPPQLPPRSN</sequence>
<feature type="compositionally biased region" description="Polar residues" evidence="9">
    <location>
        <begin position="133"/>
        <end position="146"/>
    </location>
</feature>
<dbReference type="GO" id="GO:1990456">
    <property type="term" value="P:mitochondrion-endoplasmic reticulum membrane tethering"/>
    <property type="evidence" value="ECO:0007669"/>
    <property type="project" value="TreeGrafter"/>
</dbReference>
<keyword evidence="3 10" id="KW-0812">Transmembrane</keyword>
<evidence type="ECO:0000256" key="7">
    <source>
        <dbReference type="ARBA" id="ARBA00023121"/>
    </source>
</evidence>
<dbReference type="GO" id="GO:0015914">
    <property type="term" value="P:phospholipid transport"/>
    <property type="evidence" value="ECO:0007669"/>
    <property type="project" value="TreeGrafter"/>
</dbReference>
<evidence type="ECO:0000313" key="12">
    <source>
        <dbReference type="EMBL" id="VUG19627.1"/>
    </source>
</evidence>
<evidence type="ECO:0000256" key="2">
    <source>
        <dbReference type="ARBA" id="ARBA00022448"/>
    </source>
</evidence>
<feature type="compositionally biased region" description="Low complexity" evidence="9">
    <location>
        <begin position="790"/>
        <end position="805"/>
    </location>
</feature>
<proteinExistence type="predicted"/>
<keyword evidence="6" id="KW-0445">Lipid transport</keyword>
<feature type="compositionally biased region" description="Low complexity" evidence="9">
    <location>
        <begin position="674"/>
        <end position="684"/>
    </location>
</feature>
<dbReference type="GO" id="GO:0008289">
    <property type="term" value="F:lipid binding"/>
    <property type="evidence" value="ECO:0007669"/>
    <property type="project" value="UniProtKB-KW"/>
</dbReference>
<feature type="compositionally biased region" description="Pro residues" evidence="9">
    <location>
        <begin position="864"/>
        <end position="874"/>
    </location>
</feature>
<dbReference type="Pfam" id="PF15413">
    <property type="entry name" value="PH_11"/>
    <property type="match status" value="1"/>
</dbReference>
<feature type="compositionally biased region" description="Polar residues" evidence="9">
    <location>
        <begin position="538"/>
        <end position="549"/>
    </location>
</feature>
<evidence type="ECO:0000313" key="13">
    <source>
        <dbReference type="Proteomes" id="UP000478008"/>
    </source>
</evidence>
<dbReference type="EMBL" id="CABFWN010000005">
    <property type="protein sequence ID" value="VUG19627.1"/>
    <property type="molecule type" value="Genomic_DNA"/>
</dbReference>
<dbReference type="InterPro" id="IPR019411">
    <property type="entry name" value="MMM1_dom"/>
</dbReference>
<evidence type="ECO:0000256" key="4">
    <source>
        <dbReference type="ARBA" id="ARBA00022824"/>
    </source>
</evidence>
<keyword evidence="4" id="KW-0256">Endoplasmic reticulum</keyword>